<dbReference type="EMBL" id="CP084204">
    <property type="protein sequence ID" value="UZX24086.1"/>
    <property type="molecule type" value="Genomic_DNA"/>
</dbReference>
<sequence length="351" mass="36813">MTTTAKTPASKNGVPTRPLGTTGPVVSALGLGCMGMSALYGESDRAESIATIHAALDAGVTLLDTGDFYGMGHNELLIDEALRTAPAAAREQALTSVKFGALRTVEGGFTGYDGRPAAVKNFAAYSLQRLGTDHIDIYRIARVDPDVPVEETVGAIAELVEAGHVRHIGLSEVGADTLRRAAAVAPIADLQIEYSLISRSIEEKILPTARELGIGVTAYGVLSRGLISGHFTRDRQLGPGDFRGMSPRFQGENLGRNLDLVDRLRAVAESKGVTVAQTAIAWVLAQGPRHGADIVPLVGARRRDRLAEALGALDVTLDAADLAAIEEAVPAGAAAGERYPAAQMAHLDSEH</sequence>
<dbReference type="InterPro" id="IPR050791">
    <property type="entry name" value="Aldo-Keto_reductase"/>
</dbReference>
<dbReference type="PANTHER" id="PTHR43625:SF40">
    <property type="entry name" value="ALDO-KETO REDUCTASE YAKC [NADP(+)]"/>
    <property type="match status" value="1"/>
</dbReference>
<dbReference type="InterPro" id="IPR036812">
    <property type="entry name" value="NAD(P)_OxRdtase_dom_sf"/>
</dbReference>
<dbReference type="Pfam" id="PF00248">
    <property type="entry name" value="Aldo_ket_red"/>
    <property type="match status" value="1"/>
</dbReference>
<dbReference type="GeneID" id="95603119"/>
<keyword evidence="1" id="KW-0560">Oxidoreductase</keyword>
<keyword evidence="4" id="KW-1185">Reference proteome</keyword>
<reference evidence="3" key="1">
    <citation type="submission" date="2021-09" db="EMBL/GenBank/DDBJ databases">
        <title>Complete genome sequence and metabolic characterization of Streptomyces tanashiensis DSM 731 the producer of antibacterial Kalafungin and diverse secondary metabolites.</title>
        <authorList>
            <person name="Abbasi M.N."/>
            <person name="Anwar M.N."/>
            <person name="Alam K."/>
            <person name="Shoaib M."/>
            <person name="Lin Z."/>
            <person name="Hayat M."/>
            <person name="Ali M.I."/>
            <person name="Malik H.M.T."/>
            <person name="Ahmed I."/>
            <person name="Li A."/>
            <person name="Hailong Wang H."/>
            <person name="Zhang Y."/>
        </authorList>
    </citation>
    <scope>NUCLEOTIDE SEQUENCE</scope>
    <source>
        <strain evidence="3">Kala</strain>
    </source>
</reference>
<evidence type="ECO:0000313" key="3">
    <source>
        <dbReference type="EMBL" id="UZX24086.1"/>
    </source>
</evidence>
<gene>
    <name evidence="3" type="ORF">LDH80_26765</name>
</gene>
<dbReference type="RefSeq" id="WP_190103481.1">
    <property type="nucleotide sequence ID" value="NZ_BMUH01000005.1"/>
</dbReference>
<evidence type="ECO:0000259" key="2">
    <source>
        <dbReference type="Pfam" id="PF00248"/>
    </source>
</evidence>
<evidence type="ECO:0000256" key="1">
    <source>
        <dbReference type="ARBA" id="ARBA00023002"/>
    </source>
</evidence>
<proteinExistence type="predicted"/>
<organism evidence="3 4">
    <name type="scientific">Streptomyces tanashiensis</name>
    <dbReference type="NCBI Taxonomy" id="67367"/>
    <lineage>
        <taxon>Bacteria</taxon>
        <taxon>Bacillati</taxon>
        <taxon>Actinomycetota</taxon>
        <taxon>Actinomycetes</taxon>
        <taxon>Kitasatosporales</taxon>
        <taxon>Streptomycetaceae</taxon>
        <taxon>Streptomyces</taxon>
    </lineage>
</organism>
<dbReference type="Proteomes" id="UP001164506">
    <property type="component" value="Chromosome"/>
</dbReference>
<protein>
    <submittedName>
        <fullName evidence="3">Aldo/keto reductase</fullName>
    </submittedName>
</protein>
<accession>A0ABY6R202</accession>
<dbReference type="InterPro" id="IPR023210">
    <property type="entry name" value="NADP_OxRdtase_dom"/>
</dbReference>
<name>A0ABY6R202_9ACTN</name>
<dbReference type="SUPFAM" id="SSF51430">
    <property type="entry name" value="NAD(P)-linked oxidoreductase"/>
    <property type="match status" value="1"/>
</dbReference>
<dbReference type="PROSITE" id="PS51257">
    <property type="entry name" value="PROKAR_LIPOPROTEIN"/>
    <property type="match status" value="1"/>
</dbReference>
<evidence type="ECO:0000313" key="4">
    <source>
        <dbReference type="Proteomes" id="UP001164506"/>
    </source>
</evidence>
<dbReference type="PANTHER" id="PTHR43625">
    <property type="entry name" value="AFLATOXIN B1 ALDEHYDE REDUCTASE"/>
    <property type="match status" value="1"/>
</dbReference>
<dbReference type="Gene3D" id="3.20.20.100">
    <property type="entry name" value="NADP-dependent oxidoreductase domain"/>
    <property type="match status" value="1"/>
</dbReference>
<feature type="domain" description="NADP-dependent oxidoreductase" evidence="2">
    <location>
        <begin position="29"/>
        <end position="328"/>
    </location>
</feature>